<reference evidence="4 5" key="1">
    <citation type="submission" date="2015-07" db="EMBL/GenBank/DDBJ databases">
        <title>Genome sequencing of Kibdelosporangium phytohabitans.</title>
        <authorList>
            <person name="Qin S."/>
            <person name="Xing K."/>
        </authorList>
    </citation>
    <scope>NUCLEOTIDE SEQUENCE [LARGE SCALE GENOMIC DNA]</scope>
    <source>
        <strain evidence="4 5">KLBMP1111</strain>
    </source>
</reference>
<dbReference type="InterPro" id="IPR011990">
    <property type="entry name" value="TPR-like_helical_dom_sf"/>
</dbReference>
<keyword evidence="1" id="KW-0547">Nucleotide-binding</keyword>
<dbReference type="GO" id="GO:0005737">
    <property type="term" value="C:cytoplasm"/>
    <property type="evidence" value="ECO:0007669"/>
    <property type="project" value="TreeGrafter"/>
</dbReference>
<gene>
    <name evidence="4" type="ORF">AOZ06_28840</name>
</gene>
<dbReference type="InterPro" id="IPR016032">
    <property type="entry name" value="Sig_transdc_resp-reg_C-effctor"/>
</dbReference>
<keyword evidence="2" id="KW-0067">ATP-binding</keyword>
<dbReference type="STRING" id="860235.AOZ06_28840"/>
<dbReference type="InterPro" id="IPR000792">
    <property type="entry name" value="Tscrpt_reg_LuxR_C"/>
</dbReference>
<dbReference type="Gene3D" id="1.10.10.10">
    <property type="entry name" value="Winged helix-like DNA-binding domain superfamily/Winged helix DNA-binding domain"/>
    <property type="match status" value="1"/>
</dbReference>
<dbReference type="InterPro" id="IPR041664">
    <property type="entry name" value="AAA_16"/>
</dbReference>
<dbReference type="SUPFAM" id="SSF52540">
    <property type="entry name" value="P-loop containing nucleoside triphosphate hydrolases"/>
    <property type="match status" value="1"/>
</dbReference>
<dbReference type="PANTHER" id="PTHR16305:SF35">
    <property type="entry name" value="TRANSCRIPTIONAL ACTIVATOR DOMAIN"/>
    <property type="match status" value="1"/>
</dbReference>
<name>A0A0N9I792_9PSEU</name>
<proteinExistence type="predicted"/>
<dbReference type="Pfam" id="PF13191">
    <property type="entry name" value="AAA_16"/>
    <property type="match status" value="1"/>
</dbReference>
<dbReference type="KEGG" id="kphy:AOZ06_28840"/>
<feature type="domain" description="HTH luxR-type" evidence="3">
    <location>
        <begin position="820"/>
        <end position="877"/>
    </location>
</feature>
<protein>
    <recommendedName>
        <fullName evidence="3">HTH luxR-type domain-containing protein</fullName>
    </recommendedName>
</protein>
<dbReference type="EMBL" id="CP012752">
    <property type="protein sequence ID" value="ALG10368.1"/>
    <property type="molecule type" value="Genomic_DNA"/>
</dbReference>
<dbReference type="AlphaFoldDB" id="A0A0N9I792"/>
<dbReference type="GO" id="GO:0006355">
    <property type="term" value="P:regulation of DNA-templated transcription"/>
    <property type="evidence" value="ECO:0007669"/>
    <property type="project" value="InterPro"/>
</dbReference>
<dbReference type="SUPFAM" id="SSF46894">
    <property type="entry name" value="C-terminal effector domain of the bipartite response regulators"/>
    <property type="match status" value="1"/>
</dbReference>
<keyword evidence="5" id="KW-1185">Reference proteome</keyword>
<dbReference type="SUPFAM" id="SSF48452">
    <property type="entry name" value="TPR-like"/>
    <property type="match status" value="1"/>
</dbReference>
<dbReference type="Proteomes" id="UP000063699">
    <property type="component" value="Chromosome"/>
</dbReference>
<accession>A0A0N9I792</accession>
<evidence type="ECO:0000256" key="1">
    <source>
        <dbReference type="ARBA" id="ARBA00022741"/>
    </source>
</evidence>
<organism evidence="4 5">
    <name type="scientific">Kibdelosporangium phytohabitans</name>
    <dbReference type="NCBI Taxonomy" id="860235"/>
    <lineage>
        <taxon>Bacteria</taxon>
        <taxon>Bacillati</taxon>
        <taxon>Actinomycetota</taxon>
        <taxon>Actinomycetes</taxon>
        <taxon>Pseudonocardiales</taxon>
        <taxon>Pseudonocardiaceae</taxon>
        <taxon>Kibdelosporangium</taxon>
    </lineage>
</organism>
<dbReference type="InterPro" id="IPR036388">
    <property type="entry name" value="WH-like_DNA-bd_sf"/>
</dbReference>
<evidence type="ECO:0000259" key="3">
    <source>
        <dbReference type="SMART" id="SM00421"/>
    </source>
</evidence>
<evidence type="ECO:0000256" key="2">
    <source>
        <dbReference type="ARBA" id="ARBA00022840"/>
    </source>
</evidence>
<dbReference type="InterPro" id="IPR027417">
    <property type="entry name" value="P-loop_NTPase"/>
</dbReference>
<dbReference type="GO" id="GO:0003677">
    <property type="term" value="F:DNA binding"/>
    <property type="evidence" value="ECO:0007669"/>
    <property type="project" value="InterPro"/>
</dbReference>
<dbReference type="SMART" id="SM00421">
    <property type="entry name" value="HTH_LUXR"/>
    <property type="match status" value="1"/>
</dbReference>
<sequence>MHAVIATDRPLVLVTGPSGIGRTTFLGRAEEHLSKQGKRVSVIRFTRGGDAVAVRLGGPDSVHSLIGPVAGAQREVEVARRAAAVAANSLLGGDHQAALLVDDAQWIDDDSLAVLEALVRRLAGTSAVCVCTVRTPVTQVDRIDWARKLRDEGLLRSVRLRPMTAAEISRRLTAVTLAKPDDELVTRVGQLSLGVPAAVRDSIETLWRTGAIQVFGNRAYLVASTQAVDAPQNNEFVRVIRGLGQRAHAVAKAVSVLAPFGTDVPRLVAASLGMAEPDVVVLLEALVREGILHRGRRGSSWRFPVPLVASALVAGMGPFERRRLAAKAVDAVWAGEVRCADVDYLTDLVADAGRLVDPQRALDELLRRSAETGSQATERAVHWLGAAIELANSRIPRVRAMLAHTAACHALGDYERGLRGALLLLNDFADQLTPDETQEVHVIAVHALKGVRDTEALREIAGLRRRWPGDDTVGIVTRALAYSMLDCWIAVRDLLTRTEDLWRSGNPTSVFHGSRLSTMAALWTGRVEPFEHCLADPAQWPMPDGPRFRIEQVNSCATALLVTGDTCRAEKLLIDEDLPVASVRLGNRALLAAMVGRVDLAVELVTRGIVSGTGHGPDAGSAAMYLNVVEVLVAQGKLTAAREMMLTAREGDLVLGHLLDIAEARIDRALGENGRAAAKLRHCLDKTGQGLLIGADLCLSELADVALEADDRQEARRCLAEIERLAESMPTSRVLTQAQLVRACVYRSRQAADDSLRLARERGQPLELATTATRLVQHGAAEPTLLSEVYDLLGELGALLYRSWIRNLMREHGVVVPGRRETVAENERVLAMLAADGLTNKQLGMALRTSEKSVEGRLSRLFARTGYRSRIELSTAMLTGEF</sequence>
<dbReference type="GO" id="GO:0004016">
    <property type="term" value="F:adenylate cyclase activity"/>
    <property type="evidence" value="ECO:0007669"/>
    <property type="project" value="TreeGrafter"/>
</dbReference>
<evidence type="ECO:0000313" key="5">
    <source>
        <dbReference type="Proteomes" id="UP000063699"/>
    </source>
</evidence>
<evidence type="ECO:0000313" key="4">
    <source>
        <dbReference type="EMBL" id="ALG10368.1"/>
    </source>
</evidence>
<dbReference type="GO" id="GO:0005524">
    <property type="term" value="F:ATP binding"/>
    <property type="evidence" value="ECO:0007669"/>
    <property type="project" value="UniProtKB-KW"/>
</dbReference>
<dbReference type="PANTHER" id="PTHR16305">
    <property type="entry name" value="TESTICULAR SOLUBLE ADENYLYL CYCLASE"/>
    <property type="match status" value="1"/>
</dbReference>